<protein>
    <submittedName>
        <fullName evidence="3">Serine threonine protein kinase</fullName>
    </submittedName>
</protein>
<evidence type="ECO:0000313" key="3">
    <source>
        <dbReference type="EMBL" id="KOS14835.1"/>
    </source>
</evidence>
<evidence type="ECO:0000313" key="4">
    <source>
        <dbReference type="Proteomes" id="UP000037751"/>
    </source>
</evidence>
<dbReference type="AlphaFoldDB" id="A0A0M9VPU8"/>
<dbReference type="Pfam" id="PF00069">
    <property type="entry name" value="Pkinase"/>
    <property type="match status" value="2"/>
</dbReference>
<dbReference type="InterPro" id="IPR011009">
    <property type="entry name" value="Kinase-like_dom_sf"/>
</dbReference>
<dbReference type="PANTHER" id="PTHR24348:SF68">
    <property type="entry name" value="SERINE_THREONINE-PROTEIN KINASE ATG1C"/>
    <property type="match status" value="1"/>
</dbReference>
<dbReference type="EMBL" id="LGAV01000003">
    <property type="protein sequence ID" value="KOS14835.1"/>
    <property type="molecule type" value="Genomic_DNA"/>
</dbReference>
<dbReference type="SUPFAM" id="SSF56112">
    <property type="entry name" value="Protein kinase-like (PK-like)"/>
    <property type="match status" value="1"/>
</dbReference>
<gene>
    <name evidence="3" type="ORF">Malapachy_0775</name>
</gene>
<keyword evidence="3" id="KW-0808">Transferase</keyword>
<evidence type="ECO:0000259" key="2">
    <source>
        <dbReference type="PROSITE" id="PS50011"/>
    </source>
</evidence>
<feature type="domain" description="Protein kinase" evidence="2">
    <location>
        <begin position="239"/>
        <end position="629"/>
    </location>
</feature>
<dbReference type="Proteomes" id="UP000037751">
    <property type="component" value="Unassembled WGS sequence"/>
</dbReference>
<feature type="region of interest" description="Disordered" evidence="1">
    <location>
        <begin position="123"/>
        <end position="161"/>
    </location>
</feature>
<comment type="caution">
    <text evidence="3">The sequence shown here is derived from an EMBL/GenBank/DDBJ whole genome shotgun (WGS) entry which is preliminary data.</text>
</comment>
<feature type="region of interest" description="Disordered" evidence="1">
    <location>
        <begin position="1"/>
        <end position="45"/>
    </location>
</feature>
<proteinExistence type="predicted"/>
<reference evidence="3 4" key="1">
    <citation type="submission" date="2015-07" db="EMBL/GenBank/DDBJ databases">
        <title>Draft Genome Sequence of Malassezia furfur CBS1878 and Malassezia pachydermatis CBS1879.</title>
        <authorList>
            <person name="Triana S."/>
            <person name="Ohm R."/>
            <person name="Gonzalez A."/>
            <person name="DeCock H."/>
            <person name="Restrepo S."/>
            <person name="Celis A."/>
        </authorList>
    </citation>
    <scope>NUCLEOTIDE SEQUENCE [LARGE SCALE GENOMIC DNA]</scope>
    <source>
        <strain evidence="3 4">CBS 1879</strain>
    </source>
</reference>
<dbReference type="InterPro" id="IPR045269">
    <property type="entry name" value="Atg1-like"/>
</dbReference>
<dbReference type="InterPro" id="IPR000719">
    <property type="entry name" value="Prot_kinase_dom"/>
</dbReference>
<dbReference type="GO" id="GO:0005737">
    <property type="term" value="C:cytoplasm"/>
    <property type="evidence" value="ECO:0007669"/>
    <property type="project" value="TreeGrafter"/>
</dbReference>
<evidence type="ECO:0000256" key="1">
    <source>
        <dbReference type="SAM" id="MobiDB-lite"/>
    </source>
</evidence>
<dbReference type="GO" id="GO:0005524">
    <property type="term" value="F:ATP binding"/>
    <property type="evidence" value="ECO:0007669"/>
    <property type="project" value="InterPro"/>
</dbReference>
<dbReference type="VEuPathDB" id="FungiDB:Malapachy_0775"/>
<dbReference type="PANTHER" id="PTHR24348">
    <property type="entry name" value="SERINE/THREONINE-PROTEIN KINASE UNC-51-RELATED"/>
    <property type="match status" value="1"/>
</dbReference>
<dbReference type="GO" id="GO:0010506">
    <property type="term" value="P:regulation of autophagy"/>
    <property type="evidence" value="ECO:0007669"/>
    <property type="project" value="InterPro"/>
</dbReference>
<dbReference type="PROSITE" id="PS00108">
    <property type="entry name" value="PROTEIN_KINASE_ST"/>
    <property type="match status" value="1"/>
</dbReference>
<name>A0A0M9VPU8_9BASI</name>
<feature type="region of interest" description="Disordered" evidence="1">
    <location>
        <begin position="83"/>
        <end position="109"/>
    </location>
</feature>
<dbReference type="GO" id="GO:0004674">
    <property type="term" value="F:protein serine/threonine kinase activity"/>
    <property type="evidence" value="ECO:0007669"/>
    <property type="project" value="InterPro"/>
</dbReference>
<dbReference type="GeneID" id="28727163"/>
<sequence>MQVESLQPPAPILTQSPVETQQSSSYFGPHRASTWQGPGPSAREYELPGRARTAIDPSQPTTPISTYFSYLATANLVQKMTLNSSHEQASTDSGSSQPMRIPETPPDTNQFMLGQTKDKMALPPRISRSPAMEGDTSDTRPMSQFTASPVRAQGEGTKRAEEDDIELEPAEMMDSVSDASYNSWRNSSSYTSGRETPADIFAVGDRIGPGLYHDGDMIRAAETSDGFAEQDVNYFTKQLEVVQLLGRGSYAVVYLAREVTNPVRTPSAQAQPQGMDIGLSSTPRAAPPPEAGRTPRASHLGWKAMEEANGIASPDESPLYALKCLSKRNLSPEHLRIQRLEVTIHQSIPPHPNIVTLYNAYETNDWLFLVLEYCPGQDLYFWLEEAQDSYGLSRSSTQTDLSSSMSQWSEGEDSLGAAAENWDDVDAIPVSPWLLSTKSPHILLSQRRLQLVSSMFSHMCEAVQFCHDHGVSHRDIKPENFIVEDRRSGQRLPASTGEAVVVKLTDFGLATTQSESSDFNCGSKPYMAFECRHDLSSHYDPKQADTWSLGIVLLNLIFHRSPFREPSVNRCPSFAAFTLNPVLFLMQAFDGLTEDVSRFLCDHVFCDVTNNRKRRVTPHEFAQWAHNLPAMLGRTKPLSGRGPLSYATTPVSLSRMGSMRASMSDSIMSQSTSLERQA</sequence>
<dbReference type="SMART" id="SM00220">
    <property type="entry name" value="S_TKc"/>
    <property type="match status" value="1"/>
</dbReference>
<dbReference type="OrthoDB" id="541276at2759"/>
<dbReference type="Gene3D" id="1.10.510.10">
    <property type="entry name" value="Transferase(Phosphotransferase) domain 1"/>
    <property type="match status" value="1"/>
</dbReference>
<accession>A0A0M9VPU8</accession>
<keyword evidence="3" id="KW-0418">Kinase</keyword>
<dbReference type="InterPro" id="IPR008271">
    <property type="entry name" value="Ser/Thr_kinase_AS"/>
</dbReference>
<organism evidence="3 4">
    <name type="scientific">Malassezia pachydermatis</name>
    <dbReference type="NCBI Taxonomy" id="77020"/>
    <lineage>
        <taxon>Eukaryota</taxon>
        <taxon>Fungi</taxon>
        <taxon>Dikarya</taxon>
        <taxon>Basidiomycota</taxon>
        <taxon>Ustilaginomycotina</taxon>
        <taxon>Malasseziomycetes</taxon>
        <taxon>Malasseziales</taxon>
        <taxon>Malasseziaceae</taxon>
        <taxon>Malassezia</taxon>
    </lineage>
</organism>
<dbReference type="PROSITE" id="PS50011">
    <property type="entry name" value="PROTEIN_KINASE_DOM"/>
    <property type="match status" value="1"/>
</dbReference>
<dbReference type="STRING" id="77020.A0A0M9VPU8"/>
<feature type="region of interest" description="Disordered" evidence="1">
    <location>
        <begin position="264"/>
        <end position="296"/>
    </location>
</feature>
<keyword evidence="4" id="KW-1185">Reference proteome</keyword>
<feature type="compositionally biased region" description="Polar residues" evidence="1">
    <location>
        <begin position="83"/>
        <end position="98"/>
    </location>
</feature>
<feature type="compositionally biased region" description="Polar residues" evidence="1">
    <location>
        <begin position="13"/>
        <end position="26"/>
    </location>
</feature>
<dbReference type="Gene3D" id="3.30.200.20">
    <property type="entry name" value="Phosphorylase Kinase, domain 1"/>
    <property type="match status" value="1"/>
</dbReference>
<dbReference type="RefSeq" id="XP_017992467.1">
    <property type="nucleotide sequence ID" value="XM_018135288.1"/>
</dbReference>